<sequence length="484" mass="53804">MPCIPLSVRSLSSSLLRSLLFLSMTIFLLYLLLFPNPLLRPPAASSSSAAPTLATAAPTLATAGATSVHHLLFGIASSARAWPRRRDYLRLWWRPALMRGFVFLDSGVGGGVGDDPTLPPTRVSADASRFPYSFKGGLRSAVRVARIAKELVEAVDGRFAPGDVRWIVLGDDDTVFFPENLAGTLAKYDWERLYYVGGRSEGLTQNMAHSFGMAFGGGGIAISYPLARALAKVLDSCLVRYAHLYGSDARIFACITELGVGLTYEPGFHQVDLRGDLLGVLSAHPLAPLVSLHHLDNVEPLFPSMNRTMALKHLFEAVNVDPARILQQTVCYDRLKMLTVSVSWGYTVQVFEGNQLLPDLLSLQQTFAPWRRNRNIASGFYIFNTREFPRDPCKRPAIFFLERVFSGRHRINSNYSRHVTNDCLQGMSSTKNLQQIRVSSQQLNHDIWQAPRRQCCDVLPSSTDTVMKIDVRKCKDDELIAMQP</sequence>
<dbReference type="KEGG" id="pda:103696507"/>
<dbReference type="OrthoDB" id="421979at2759"/>
<evidence type="ECO:0000256" key="1">
    <source>
        <dbReference type="SAM" id="Phobius"/>
    </source>
</evidence>
<dbReference type="GeneID" id="103696507"/>
<dbReference type="FunFam" id="3.90.550.50:FF:000006">
    <property type="entry name" value="Fringe-related protein-like"/>
    <property type="match status" value="1"/>
</dbReference>
<name>A0A8B7BGX3_PHODC</name>
<feature type="transmembrane region" description="Helical" evidence="1">
    <location>
        <begin position="15"/>
        <end position="33"/>
    </location>
</feature>
<reference evidence="3" key="1">
    <citation type="submission" date="2025-08" db="UniProtKB">
        <authorList>
            <consortium name="RefSeq"/>
        </authorList>
    </citation>
    <scope>IDENTIFICATION</scope>
    <source>
        <tissue evidence="3">Young leaves</tissue>
    </source>
</reference>
<accession>A0A8B7BGX3</accession>
<dbReference type="RefSeq" id="XP_008776386.2">
    <property type="nucleotide sequence ID" value="XM_008778164.4"/>
</dbReference>
<proteinExistence type="predicted"/>
<evidence type="ECO:0000313" key="2">
    <source>
        <dbReference type="Proteomes" id="UP000228380"/>
    </source>
</evidence>
<dbReference type="InterPro" id="IPR006740">
    <property type="entry name" value="DUF604"/>
</dbReference>
<dbReference type="Gene3D" id="3.90.550.50">
    <property type="match status" value="1"/>
</dbReference>
<dbReference type="Pfam" id="PF04646">
    <property type="entry name" value="DUF604"/>
    <property type="match status" value="1"/>
</dbReference>
<dbReference type="PANTHER" id="PTHR10811">
    <property type="entry name" value="FRINGE-RELATED"/>
    <property type="match status" value="1"/>
</dbReference>
<dbReference type="Proteomes" id="UP000228380">
    <property type="component" value="Unplaced"/>
</dbReference>
<protein>
    <submittedName>
        <fullName evidence="3">Uncharacterized protein LOC103696507 isoform X1</fullName>
    </submittedName>
</protein>
<evidence type="ECO:0000313" key="3">
    <source>
        <dbReference type="RefSeq" id="XP_008776386.2"/>
    </source>
</evidence>
<keyword evidence="2" id="KW-1185">Reference proteome</keyword>
<dbReference type="AlphaFoldDB" id="A0A8B7BGX3"/>
<keyword evidence="1" id="KW-0472">Membrane</keyword>
<gene>
    <name evidence="3" type="primary">LOC103696507</name>
</gene>
<organism evidence="2 3">
    <name type="scientific">Phoenix dactylifera</name>
    <name type="common">Date palm</name>
    <dbReference type="NCBI Taxonomy" id="42345"/>
    <lineage>
        <taxon>Eukaryota</taxon>
        <taxon>Viridiplantae</taxon>
        <taxon>Streptophyta</taxon>
        <taxon>Embryophyta</taxon>
        <taxon>Tracheophyta</taxon>
        <taxon>Spermatophyta</taxon>
        <taxon>Magnoliopsida</taxon>
        <taxon>Liliopsida</taxon>
        <taxon>Arecaceae</taxon>
        <taxon>Coryphoideae</taxon>
        <taxon>Phoeniceae</taxon>
        <taxon>Phoenix</taxon>
    </lineage>
</organism>
<keyword evidence="1" id="KW-1133">Transmembrane helix</keyword>
<keyword evidence="1" id="KW-0812">Transmembrane</keyword>